<dbReference type="Gene3D" id="3.20.80.10">
    <property type="entry name" value="Regulatory factor, effector binding domain"/>
    <property type="match status" value="1"/>
</dbReference>
<dbReference type="PANTHER" id="PTHR36444">
    <property type="entry name" value="TRANSCRIPTIONAL REGULATOR PROTEIN YOBU-RELATED"/>
    <property type="match status" value="1"/>
</dbReference>
<dbReference type="EMBL" id="JBHSDT010000008">
    <property type="protein sequence ID" value="MFC4403928.1"/>
    <property type="molecule type" value="Genomic_DNA"/>
</dbReference>
<dbReference type="PANTHER" id="PTHR36444:SF2">
    <property type="entry name" value="TRANSCRIPTIONAL REGULATOR PROTEIN YOBU-RELATED"/>
    <property type="match status" value="1"/>
</dbReference>
<dbReference type="RefSeq" id="WP_390252464.1">
    <property type="nucleotide sequence ID" value="NZ_JBHSDT010000008.1"/>
</dbReference>
<dbReference type="Proteomes" id="UP001595882">
    <property type="component" value="Unassembled WGS sequence"/>
</dbReference>
<dbReference type="InterPro" id="IPR053182">
    <property type="entry name" value="YobU-like_regulator"/>
</dbReference>
<sequence>MKIKLINQISTNNFTDDKLMEKIQHLWKQAYQNIDDKKILYGVYHNYESNYKGDYSLAVGIEDPNKSDVQINEHADYQVFPVDAKDEAGIMKTWQHIWNLEESGELKRAYTVDFEKYYPDGTIEIHIAI</sequence>
<protein>
    <submittedName>
        <fullName evidence="2">GyrI-like domain-containing protein</fullName>
    </submittedName>
</protein>
<accession>A0ABV8WY54</accession>
<dbReference type="InterPro" id="IPR029441">
    <property type="entry name" value="Cass2"/>
</dbReference>
<gene>
    <name evidence="2" type="ORF">ACFOY7_12695</name>
</gene>
<name>A0ABV8WY54_9BACI</name>
<dbReference type="SUPFAM" id="SSF55136">
    <property type="entry name" value="Probable bacterial effector-binding domain"/>
    <property type="match status" value="1"/>
</dbReference>
<reference evidence="3" key="1">
    <citation type="journal article" date="2019" name="Int. J. Syst. Evol. Microbiol.">
        <title>The Global Catalogue of Microorganisms (GCM) 10K type strain sequencing project: providing services to taxonomists for standard genome sequencing and annotation.</title>
        <authorList>
            <consortium name="The Broad Institute Genomics Platform"/>
            <consortium name="The Broad Institute Genome Sequencing Center for Infectious Disease"/>
            <person name="Wu L."/>
            <person name="Ma J."/>
        </authorList>
    </citation>
    <scope>NUCLEOTIDE SEQUENCE [LARGE SCALE GENOMIC DNA]</scope>
    <source>
        <strain evidence="3">CCUG 37865</strain>
    </source>
</reference>
<evidence type="ECO:0000313" key="2">
    <source>
        <dbReference type="EMBL" id="MFC4403928.1"/>
    </source>
</evidence>
<comment type="caution">
    <text evidence="2">The sequence shown here is derived from an EMBL/GenBank/DDBJ whole genome shotgun (WGS) entry which is preliminary data.</text>
</comment>
<keyword evidence="3" id="KW-1185">Reference proteome</keyword>
<evidence type="ECO:0000313" key="3">
    <source>
        <dbReference type="Proteomes" id="UP001595882"/>
    </source>
</evidence>
<evidence type="ECO:0000259" key="1">
    <source>
        <dbReference type="Pfam" id="PF14526"/>
    </source>
</evidence>
<organism evidence="2 3">
    <name type="scientific">Gracilibacillus xinjiangensis</name>
    <dbReference type="NCBI Taxonomy" id="1193282"/>
    <lineage>
        <taxon>Bacteria</taxon>
        <taxon>Bacillati</taxon>
        <taxon>Bacillota</taxon>
        <taxon>Bacilli</taxon>
        <taxon>Bacillales</taxon>
        <taxon>Bacillaceae</taxon>
        <taxon>Gracilibacillus</taxon>
    </lineage>
</organism>
<dbReference type="InterPro" id="IPR011256">
    <property type="entry name" value="Reg_factor_effector_dom_sf"/>
</dbReference>
<feature type="domain" description="Integron-associated effector binding protein" evidence="1">
    <location>
        <begin position="20"/>
        <end position="129"/>
    </location>
</feature>
<proteinExistence type="predicted"/>
<dbReference type="Pfam" id="PF14526">
    <property type="entry name" value="Cass2"/>
    <property type="match status" value="1"/>
</dbReference>